<evidence type="ECO:0000313" key="2">
    <source>
        <dbReference type="Proteomes" id="UP000683925"/>
    </source>
</evidence>
<accession>A0A8S1UVZ9</accession>
<proteinExistence type="predicted"/>
<evidence type="ECO:0000313" key="1">
    <source>
        <dbReference type="EMBL" id="CAD8168102.1"/>
    </source>
</evidence>
<gene>
    <name evidence="1" type="ORF">POCTA_138.1.T0510117</name>
</gene>
<dbReference type="OMA" id="PIRCIRN"/>
<dbReference type="Proteomes" id="UP000683925">
    <property type="component" value="Unassembled WGS sequence"/>
</dbReference>
<name>A0A8S1UVZ9_PAROT</name>
<dbReference type="EMBL" id="CAJJDP010000051">
    <property type="protein sequence ID" value="CAD8168102.1"/>
    <property type="molecule type" value="Genomic_DNA"/>
</dbReference>
<dbReference type="OrthoDB" id="300719at2759"/>
<protein>
    <submittedName>
        <fullName evidence="1">Uncharacterized protein</fullName>
    </submittedName>
</protein>
<reference evidence="1" key="1">
    <citation type="submission" date="2021-01" db="EMBL/GenBank/DDBJ databases">
        <authorList>
            <consortium name="Genoscope - CEA"/>
            <person name="William W."/>
        </authorList>
    </citation>
    <scope>NUCLEOTIDE SEQUENCE</scope>
</reference>
<keyword evidence="2" id="KW-1185">Reference proteome</keyword>
<dbReference type="AlphaFoldDB" id="A0A8S1UVZ9"/>
<sequence>MQQSSITQNQFNTDDVGPWSDINQNYKAILVEFNQQQPTQYSSKEEKNKFITTKTCYSKLHKQNATTTCSEFPIRCIRNRVKSIDQPQRQLLKVTPIKQFCEFRISKELLIYRNTADFPKHNIPRNFLSFQKFKKSNERKKTLNFQEINPQLQQMQMQIKKMEEIIQQQKRYSREIGAKRLSNPKFQTFLSTLY</sequence>
<comment type="caution">
    <text evidence="1">The sequence shown here is derived from an EMBL/GenBank/DDBJ whole genome shotgun (WGS) entry which is preliminary data.</text>
</comment>
<organism evidence="1 2">
    <name type="scientific">Paramecium octaurelia</name>
    <dbReference type="NCBI Taxonomy" id="43137"/>
    <lineage>
        <taxon>Eukaryota</taxon>
        <taxon>Sar</taxon>
        <taxon>Alveolata</taxon>
        <taxon>Ciliophora</taxon>
        <taxon>Intramacronucleata</taxon>
        <taxon>Oligohymenophorea</taxon>
        <taxon>Peniculida</taxon>
        <taxon>Parameciidae</taxon>
        <taxon>Paramecium</taxon>
    </lineage>
</organism>